<keyword evidence="4 7" id="KW-0812">Transmembrane</keyword>
<sequence length="296" mass="33446">MKNKKITQDKVVYFVNYILLALFSIAVLYPLIYVVSCSFSSGEALMSGRVKFLPVEPTLLSYKTVFQYDAIWTGYLNSIVYTFVGTVISIILTLFAAYPLSRSDFRGGSILMKLFLFTMMFNGGLVPTYLLVRNLGMVDTIWAVVLPTAVNAYNIIVARTFFRQTISKELQEAAELDGCSDFKFFTKIAIPLSMPIIAVLCLWVAVALWNGYFNPLIYINSQEKYPLQLVLRRILLMSQVDFGNSAVDPKVVMENQFLSQMLRYGTIIISSLPLMIIYPFVQKYFVKGVMIGSVKG</sequence>
<comment type="similarity">
    <text evidence="7">Belongs to the binding-protein-dependent transport system permease family.</text>
</comment>
<reference evidence="11 14" key="2">
    <citation type="submission" date="2016-08" db="EMBL/GenBank/DDBJ databases">
        <title>Characterization of Isolates of Eisenbergiella tayi Derived from Blood Cultures, Using Whole Genome Sequencing.</title>
        <authorList>
            <person name="Bernier A.-M."/>
            <person name="Burdz T."/>
            <person name="Wiebe D."/>
            <person name="Bernard K."/>
        </authorList>
    </citation>
    <scope>NUCLEOTIDE SEQUENCE [LARGE SCALE GENOMIC DNA]</scope>
    <source>
        <strain evidence="11 14">NML120146</strain>
    </source>
</reference>
<evidence type="ECO:0000313" key="14">
    <source>
        <dbReference type="Proteomes" id="UP000094869"/>
    </source>
</evidence>
<feature type="transmembrane region" description="Helical" evidence="7">
    <location>
        <begin position="141"/>
        <end position="162"/>
    </location>
</feature>
<evidence type="ECO:0000313" key="10">
    <source>
        <dbReference type="EMBL" id="ODR47041.1"/>
    </source>
</evidence>
<feature type="transmembrane region" description="Helical" evidence="7">
    <location>
        <begin position="110"/>
        <end position="129"/>
    </location>
</feature>
<dbReference type="Proteomes" id="UP000094271">
    <property type="component" value="Unassembled WGS sequence"/>
</dbReference>
<dbReference type="InterPro" id="IPR000515">
    <property type="entry name" value="MetI-like"/>
</dbReference>
<dbReference type="Gene3D" id="1.10.3720.10">
    <property type="entry name" value="MetI-like"/>
    <property type="match status" value="1"/>
</dbReference>
<comment type="caution">
    <text evidence="9">The sequence shown here is derived from an EMBL/GenBank/DDBJ whole genome shotgun (WGS) entry which is preliminary data.</text>
</comment>
<dbReference type="PROSITE" id="PS50928">
    <property type="entry name" value="ABC_TM1"/>
    <property type="match status" value="1"/>
</dbReference>
<evidence type="ECO:0000259" key="8">
    <source>
        <dbReference type="PROSITE" id="PS50928"/>
    </source>
</evidence>
<evidence type="ECO:0000313" key="13">
    <source>
        <dbReference type="Proteomes" id="UP000094271"/>
    </source>
</evidence>
<feature type="transmembrane region" description="Helical" evidence="7">
    <location>
        <begin position="12"/>
        <end position="32"/>
    </location>
</feature>
<evidence type="ECO:0000256" key="1">
    <source>
        <dbReference type="ARBA" id="ARBA00004651"/>
    </source>
</evidence>
<evidence type="ECO:0000256" key="2">
    <source>
        <dbReference type="ARBA" id="ARBA00022448"/>
    </source>
</evidence>
<keyword evidence="2 7" id="KW-0813">Transport</keyword>
<keyword evidence="5 7" id="KW-1133">Transmembrane helix</keyword>
<evidence type="ECO:0000313" key="12">
    <source>
        <dbReference type="Proteomes" id="UP000094067"/>
    </source>
</evidence>
<protein>
    <submittedName>
        <fullName evidence="9">L-arabinose transport system permease protein AraQ</fullName>
    </submittedName>
    <submittedName>
        <fullName evidence="10">Sugar ABC transporter permease</fullName>
    </submittedName>
</protein>
<dbReference type="GO" id="GO:0005886">
    <property type="term" value="C:plasma membrane"/>
    <property type="evidence" value="ECO:0007669"/>
    <property type="project" value="UniProtKB-SubCell"/>
</dbReference>
<reference evidence="9 12" key="1">
    <citation type="submission" date="2016-07" db="EMBL/GenBank/DDBJ databases">
        <title>Characterization of isolates of Eisenbergiella tayi derived from blood cultures, using whole genome sequencing.</title>
        <authorList>
            <person name="Burdz T."/>
            <person name="Wiebe D."/>
            <person name="Huynh C."/>
            <person name="Bernard K."/>
        </authorList>
    </citation>
    <scope>NUCLEOTIDE SEQUENCE [LARGE SCALE GENOMIC DNA]</scope>
    <source>
        <strain evidence="9 12">NML 110608</strain>
    </source>
</reference>
<dbReference type="InterPro" id="IPR035906">
    <property type="entry name" value="MetI-like_sf"/>
</dbReference>
<feature type="transmembrane region" description="Helical" evidence="7">
    <location>
        <begin position="79"/>
        <end position="98"/>
    </location>
</feature>
<dbReference type="CDD" id="cd06261">
    <property type="entry name" value="TM_PBP2"/>
    <property type="match status" value="1"/>
</dbReference>
<evidence type="ECO:0000256" key="3">
    <source>
        <dbReference type="ARBA" id="ARBA00022475"/>
    </source>
</evidence>
<dbReference type="AlphaFoldDB" id="A0A1E3A484"/>
<dbReference type="Proteomes" id="UP000094067">
    <property type="component" value="Unassembled WGS sequence"/>
</dbReference>
<comment type="subcellular location">
    <subcellularLocation>
        <location evidence="1 7">Cell membrane</location>
        <topology evidence="1 7">Multi-pass membrane protein</topology>
    </subcellularLocation>
</comment>
<keyword evidence="6 7" id="KW-0472">Membrane</keyword>
<keyword evidence="3" id="KW-1003">Cell membrane</keyword>
<dbReference type="SUPFAM" id="SSF161098">
    <property type="entry name" value="MetI-like"/>
    <property type="match status" value="1"/>
</dbReference>
<evidence type="ECO:0000256" key="4">
    <source>
        <dbReference type="ARBA" id="ARBA00022692"/>
    </source>
</evidence>
<dbReference type="PANTHER" id="PTHR43744:SF9">
    <property type="entry name" value="POLYGALACTURONAN_RHAMNOGALACTURONAN TRANSPORT SYSTEM PERMEASE PROTEIN YTCP"/>
    <property type="match status" value="1"/>
</dbReference>
<dbReference type="EMBL" id="MCGH01000003">
    <property type="protein sequence ID" value="ODM03570.1"/>
    <property type="molecule type" value="Genomic_DNA"/>
</dbReference>
<dbReference type="EMBL" id="MEHD01000036">
    <property type="protein sequence ID" value="ODR49805.1"/>
    <property type="molecule type" value="Genomic_DNA"/>
</dbReference>
<feature type="transmembrane region" description="Helical" evidence="7">
    <location>
        <begin position="261"/>
        <end position="281"/>
    </location>
</feature>
<dbReference type="PANTHER" id="PTHR43744">
    <property type="entry name" value="ABC TRANSPORTER PERMEASE PROTEIN MG189-RELATED-RELATED"/>
    <property type="match status" value="1"/>
</dbReference>
<proteinExistence type="inferred from homology"/>
<feature type="transmembrane region" description="Helical" evidence="7">
    <location>
        <begin position="192"/>
        <end position="212"/>
    </location>
</feature>
<evidence type="ECO:0000256" key="7">
    <source>
        <dbReference type="RuleBase" id="RU363032"/>
    </source>
</evidence>
<gene>
    <name evidence="9" type="primary">araQ_93</name>
    <name evidence="10" type="ORF">BEI59_23780</name>
    <name evidence="9" type="ORF">BEI61_04368</name>
    <name evidence="11" type="ORF">BEI63_22015</name>
</gene>
<dbReference type="PATRIC" id="fig|1432052.4.peg.4849"/>
<accession>A0A1E3A484</accession>
<dbReference type="RefSeq" id="WP_069154008.1">
    <property type="nucleotide sequence ID" value="NZ_DAWDRA010000345.1"/>
</dbReference>
<feature type="domain" description="ABC transmembrane type-1" evidence="8">
    <location>
        <begin position="75"/>
        <end position="285"/>
    </location>
</feature>
<evidence type="ECO:0000313" key="11">
    <source>
        <dbReference type="EMBL" id="ODR49805.1"/>
    </source>
</evidence>
<dbReference type="OrthoDB" id="157184at2"/>
<dbReference type="GO" id="GO:0055085">
    <property type="term" value="P:transmembrane transport"/>
    <property type="evidence" value="ECO:0007669"/>
    <property type="project" value="InterPro"/>
</dbReference>
<dbReference type="EMBL" id="MEHA01000021">
    <property type="protein sequence ID" value="ODR47041.1"/>
    <property type="molecule type" value="Genomic_DNA"/>
</dbReference>
<organism evidence="9 12">
    <name type="scientific">Eisenbergiella tayi</name>
    <dbReference type="NCBI Taxonomy" id="1432052"/>
    <lineage>
        <taxon>Bacteria</taxon>
        <taxon>Bacillati</taxon>
        <taxon>Bacillota</taxon>
        <taxon>Clostridia</taxon>
        <taxon>Lachnospirales</taxon>
        <taxon>Lachnospiraceae</taxon>
        <taxon>Eisenbergiella</taxon>
    </lineage>
</organism>
<evidence type="ECO:0000313" key="9">
    <source>
        <dbReference type="EMBL" id="ODM03570.1"/>
    </source>
</evidence>
<name>A0A1E3A484_9FIRM</name>
<reference evidence="10 13" key="3">
    <citation type="submission" date="2016-08" db="EMBL/GenBank/DDBJ databases">
        <authorList>
            <person name="Seilhamer J.J."/>
        </authorList>
    </citation>
    <scope>NUCLEOTIDE SEQUENCE [LARGE SCALE GENOMIC DNA]</scope>
    <source>
        <strain evidence="10 13">NML150140-1</strain>
    </source>
</reference>
<dbReference type="Pfam" id="PF00528">
    <property type="entry name" value="BPD_transp_1"/>
    <property type="match status" value="1"/>
</dbReference>
<evidence type="ECO:0000256" key="6">
    <source>
        <dbReference type="ARBA" id="ARBA00023136"/>
    </source>
</evidence>
<dbReference type="Proteomes" id="UP000094869">
    <property type="component" value="Unassembled WGS sequence"/>
</dbReference>
<evidence type="ECO:0000256" key="5">
    <source>
        <dbReference type="ARBA" id="ARBA00022989"/>
    </source>
</evidence>
<keyword evidence="14" id="KW-1185">Reference proteome</keyword>